<comment type="caution">
    <text evidence="2">The sequence shown here is derived from an EMBL/GenBank/DDBJ whole genome shotgun (WGS) entry which is preliminary data.</text>
</comment>
<dbReference type="EMBL" id="JAVYJV010000010">
    <property type="protein sequence ID" value="KAK4360214.1"/>
    <property type="molecule type" value="Genomic_DNA"/>
</dbReference>
<reference evidence="2" key="1">
    <citation type="submission" date="2023-12" db="EMBL/GenBank/DDBJ databases">
        <title>Genome assembly of Anisodus tanguticus.</title>
        <authorList>
            <person name="Wang Y.-J."/>
        </authorList>
    </citation>
    <scope>NUCLEOTIDE SEQUENCE</scope>
    <source>
        <strain evidence="2">KB-2021</strain>
        <tissue evidence="2">Leaf</tissue>
    </source>
</reference>
<feature type="transmembrane region" description="Helical" evidence="1">
    <location>
        <begin position="49"/>
        <end position="69"/>
    </location>
</feature>
<organism evidence="2 3">
    <name type="scientific">Anisodus tanguticus</name>
    <dbReference type="NCBI Taxonomy" id="243964"/>
    <lineage>
        <taxon>Eukaryota</taxon>
        <taxon>Viridiplantae</taxon>
        <taxon>Streptophyta</taxon>
        <taxon>Embryophyta</taxon>
        <taxon>Tracheophyta</taxon>
        <taxon>Spermatophyta</taxon>
        <taxon>Magnoliopsida</taxon>
        <taxon>eudicotyledons</taxon>
        <taxon>Gunneridae</taxon>
        <taxon>Pentapetalae</taxon>
        <taxon>asterids</taxon>
        <taxon>lamiids</taxon>
        <taxon>Solanales</taxon>
        <taxon>Solanaceae</taxon>
        <taxon>Solanoideae</taxon>
        <taxon>Hyoscyameae</taxon>
        <taxon>Anisodus</taxon>
    </lineage>
</organism>
<gene>
    <name evidence="2" type="ORF">RND71_019166</name>
</gene>
<dbReference type="AlphaFoldDB" id="A0AAE1RZP8"/>
<sequence length="79" mass="9081">MSKYDETDNLIKRKDKMVDPVPFVNAMVNIYQDCDGDLVTFLLSGSSDFLSFIHILVIICSYMYLPMFLEKCLSLINTC</sequence>
<evidence type="ECO:0000313" key="3">
    <source>
        <dbReference type="Proteomes" id="UP001291623"/>
    </source>
</evidence>
<evidence type="ECO:0000256" key="1">
    <source>
        <dbReference type="SAM" id="Phobius"/>
    </source>
</evidence>
<dbReference type="Proteomes" id="UP001291623">
    <property type="component" value="Unassembled WGS sequence"/>
</dbReference>
<protein>
    <submittedName>
        <fullName evidence="2">Uncharacterized protein</fullName>
    </submittedName>
</protein>
<keyword evidence="3" id="KW-1185">Reference proteome</keyword>
<name>A0AAE1RZP8_9SOLA</name>
<accession>A0AAE1RZP8</accession>
<keyword evidence="1" id="KW-0472">Membrane</keyword>
<keyword evidence="1" id="KW-1133">Transmembrane helix</keyword>
<evidence type="ECO:0000313" key="2">
    <source>
        <dbReference type="EMBL" id="KAK4360214.1"/>
    </source>
</evidence>
<proteinExistence type="predicted"/>
<keyword evidence="1" id="KW-0812">Transmembrane</keyword>